<keyword evidence="4 7" id="KW-0812">Transmembrane</keyword>
<dbReference type="CDD" id="cd06261">
    <property type="entry name" value="TM_PBP2"/>
    <property type="match status" value="1"/>
</dbReference>
<name>A0A1E7NFS6_KITAU</name>
<comment type="caution">
    <text evidence="9">The sequence shown here is derived from an EMBL/GenBank/DDBJ whole genome shotgun (WGS) entry which is preliminary data.</text>
</comment>
<dbReference type="InterPro" id="IPR045621">
    <property type="entry name" value="BPD_transp_1_N"/>
</dbReference>
<gene>
    <name evidence="9" type="ORF">HS99_0001975</name>
</gene>
<dbReference type="Pfam" id="PF00528">
    <property type="entry name" value="BPD_transp_1"/>
    <property type="match status" value="1"/>
</dbReference>
<dbReference type="OrthoDB" id="3171583at2"/>
<evidence type="ECO:0000256" key="4">
    <source>
        <dbReference type="ARBA" id="ARBA00022692"/>
    </source>
</evidence>
<evidence type="ECO:0000313" key="9">
    <source>
        <dbReference type="EMBL" id="OEV39485.1"/>
    </source>
</evidence>
<dbReference type="EMBL" id="JPRF03000001">
    <property type="protein sequence ID" value="OEV39485.1"/>
    <property type="molecule type" value="Genomic_DNA"/>
</dbReference>
<dbReference type="InterPro" id="IPR000515">
    <property type="entry name" value="MetI-like"/>
</dbReference>
<evidence type="ECO:0000256" key="3">
    <source>
        <dbReference type="ARBA" id="ARBA00022475"/>
    </source>
</evidence>
<feature type="transmembrane region" description="Helical" evidence="7">
    <location>
        <begin position="293"/>
        <end position="319"/>
    </location>
</feature>
<evidence type="ECO:0000256" key="1">
    <source>
        <dbReference type="ARBA" id="ARBA00004651"/>
    </source>
</evidence>
<dbReference type="PANTHER" id="PTHR43163">
    <property type="entry name" value="DIPEPTIDE TRANSPORT SYSTEM PERMEASE PROTEIN DPPB-RELATED"/>
    <property type="match status" value="1"/>
</dbReference>
<keyword evidence="5 7" id="KW-1133">Transmembrane helix</keyword>
<comment type="similarity">
    <text evidence="7">Belongs to the binding-protein-dependent transport system permease family.</text>
</comment>
<keyword evidence="2 7" id="KW-0813">Transport</keyword>
<feature type="transmembrane region" description="Helical" evidence="7">
    <location>
        <begin position="150"/>
        <end position="181"/>
    </location>
</feature>
<keyword evidence="6 7" id="KW-0472">Membrane</keyword>
<dbReference type="Pfam" id="PF19300">
    <property type="entry name" value="BPD_transp_1_N"/>
    <property type="match status" value="1"/>
</dbReference>
<comment type="subcellular location">
    <subcellularLocation>
        <location evidence="1 7">Cell membrane</location>
        <topology evidence="1 7">Multi-pass membrane protein</topology>
    </subcellularLocation>
</comment>
<organism evidence="9 10">
    <name type="scientific">Kitasatospora aureofaciens</name>
    <name type="common">Streptomyces aureofaciens</name>
    <dbReference type="NCBI Taxonomy" id="1894"/>
    <lineage>
        <taxon>Bacteria</taxon>
        <taxon>Bacillati</taxon>
        <taxon>Actinomycetota</taxon>
        <taxon>Actinomycetes</taxon>
        <taxon>Kitasatosporales</taxon>
        <taxon>Streptomycetaceae</taxon>
        <taxon>Kitasatospora</taxon>
    </lineage>
</organism>
<accession>A0A1E7NFS6</accession>
<dbReference type="Proteomes" id="UP000037395">
    <property type="component" value="Unassembled WGS sequence"/>
</dbReference>
<dbReference type="InterPro" id="IPR035906">
    <property type="entry name" value="MetI-like_sf"/>
</dbReference>
<dbReference type="Gene3D" id="1.10.3720.10">
    <property type="entry name" value="MetI-like"/>
    <property type="match status" value="1"/>
</dbReference>
<evidence type="ECO:0000256" key="6">
    <source>
        <dbReference type="ARBA" id="ARBA00023136"/>
    </source>
</evidence>
<feature type="transmembrane region" description="Helical" evidence="7">
    <location>
        <begin position="25"/>
        <end position="46"/>
    </location>
</feature>
<dbReference type="PANTHER" id="PTHR43163:SF6">
    <property type="entry name" value="DIPEPTIDE TRANSPORT SYSTEM PERMEASE PROTEIN DPPB-RELATED"/>
    <property type="match status" value="1"/>
</dbReference>
<evidence type="ECO:0000313" key="10">
    <source>
        <dbReference type="Proteomes" id="UP000037395"/>
    </source>
</evidence>
<reference evidence="9" key="1">
    <citation type="submission" date="2016-08" db="EMBL/GenBank/DDBJ databases">
        <title>Sequencing, Assembly and Comparative Genomics of S. aureofaciens ATCC 10762.</title>
        <authorList>
            <person name="Gradnigo J.S."/>
            <person name="Johnson N."/>
            <person name="Somerville G.A."/>
        </authorList>
    </citation>
    <scope>NUCLEOTIDE SEQUENCE [LARGE SCALE GENOMIC DNA]</scope>
    <source>
        <strain evidence="9">ATCC 10762</strain>
    </source>
</reference>
<evidence type="ECO:0000259" key="8">
    <source>
        <dbReference type="PROSITE" id="PS50928"/>
    </source>
</evidence>
<evidence type="ECO:0000256" key="2">
    <source>
        <dbReference type="ARBA" id="ARBA00022448"/>
    </source>
</evidence>
<evidence type="ECO:0000256" key="7">
    <source>
        <dbReference type="RuleBase" id="RU363032"/>
    </source>
</evidence>
<feature type="transmembrane region" description="Helical" evidence="7">
    <location>
        <begin position="193"/>
        <end position="212"/>
    </location>
</feature>
<protein>
    <submittedName>
        <fullName evidence="9">Peptide ABC transporter permease</fullName>
    </submittedName>
</protein>
<proteinExistence type="inferred from homology"/>
<dbReference type="PROSITE" id="PS50928">
    <property type="entry name" value="ABC_TM1"/>
    <property type="match status" value="1"/>
</dbReference>
<dbReference type="AlphaFoldDB" id="A0A1E7NFS6"/>
<dbReference type="SUPFAM" id="SSF161098">
    <property type="entry name" value="MetI-like"/>
    <property type="match status" value="1"/>
</dbReference>
<sequence length="328" mass="34392">MTRGPTVSVPRLPRHPWTVFLGRRILRLFLSLAVVLTASFAMIRLIPGDPVRAALGVDAAPDLVAARRHALGLDTPFLTQYRHYLGGLLHGDLGTSLTTGTPVAELVRTRLPATLEIAGLAFLVTLAVALPGGLLVAVRTRDGRRPRSELAFTVVTAGLAGVPDFVLAAGLTALLAVGLQLLPVAGAAGVESFVLPVLALSLAPAAVLLRIVRMEALRVLGEDYLRTARSKRLSPARRYLRHAAPNTATAALTVAGSLLPALVAGTVLVEKVFAWPGIGSAMAQSVVAQDYPVVQAMVLVLGTTVLLAGLLVDVLLAVLDPRSAIREM</sequence>
<dbReference type="GO" id="GO:0071916">
    <property type="term" value="F:dipeptide transmembrane transporter activity"/>
    <property type="evidence" value="ECO:0007669"/>
    <property type="project" value="TreeGrafter"/>
</dbReference>
<feature type="transmembrane region" description="Helical" evidence="7">
    <location>
        <begin position="117"/>
        <end position="138"/>
    </location>
</feature>
<keyword evidence="3" id="KW-1003">Cell membrane</keyword>
<feature type="domain" description="ABC transmembrane type-1" evidence="8">
    <location>
        <begin position="111"/>
        <end position="312"/>
    </location>
</feature>
<keyword evidence="10" id="KW-1185">Reference proteome</keyword>
<evidence type="ECO:0000256" key="5">
    <source>
        <dbReference type="ARBA" id="ARBA00022989"/>
    </source>
</evidence>
<feature type="transmembrane region" description="Helical" evidence="7">
    <location>
        <begin position="247"/>
        <end position="273"/>
    </location>
</feature>
<dbReference type="GO" id="GO:0005886">
    <property type="term" value="C:plasma membrane"/>
    <property type="evidence" value="ECO:0007669"/>
    <property type="project" value="UniProtKB-SubCell"/>
</dbReference>